<dbReference type="SUPFAM" id="SSF48498">
    <property type="entry name" value="Tetracyclin repressor-like, C-terminal domain"/>
    <property type="match status" value="1"/>
</dbReference>
<accession>A0A4R2N548</accession>
<dbReference type="Pfam" id="PF00440">
    <property type="entry name" value="TetR_N"/>
    <property type="match status" value="1"/>
</dbReference>
<gene>
    <name evidence="4" type="ORF">EV674_12225</name>
</gene>
<dbReference type="PRINTS" id="PR00455">
    <property type="entry name" value="HTHTETR"/>
</dbReference>
<sequence>MAYRKTERVEARLADNRNRILQAARLLVSEGGWSEAQVSHVASSAEVATGSVYRYFPSKADLFVEVLSMVSQREVDVLQAIADSEDTPYQNLHVAVATFVERAMRNRRLAYAMIAEPCEREIDAARLVYRHAISQQIMRIVKVGQERGDFRAELDPSIAATVIVGGFMESLIGPLSPLNADFEGADGKDPEAVHDLAGQIADVCCAAVTAYPQKVSSLSTITRRQA</sequence>
<dbReference type="GO" id="GO:0003700">
    <property type="term" value="F:DNA-binding transcription factor activity"/>
    <property type="evidence" value="ECO:0007669"/>
    <property type="project" value="TreeGrafter"/>
</dbReference>
<keyword evidence="5" id="KW-1185">Reference proteome</keyword>
<dbReference type="InterPro" id="IPR036271">
    <property type="entry name" value="Tet_transcr_reg_TetR-rel_C_sf"/>
</dbReference>
<protein>
    <submittedName>
        <fullName evidence="4">TetR family transcriptional regulator</fullName>
    </submittedName>
</protein>
<dbReference type="InterPro" id="IPR001647">
    <property type="entry name" value="HTH_TetR"/>
</dbReference>
<dbReference type="SUPFAM" id="SSF46689">
    <property type="entry name" value="Homeodomain-like"/>
    <property type="match status" value="1"/>
</dbReference>
<dbReference type="InterPro" id="IPR009057">
    <property type="entry name" value="Homeodomain-like_sf"/>
</dbReference>
<dbReference type="RefSeq" id="WP_119014345.1">
    <property type="nucleotide sequence ID" value="NZ_QXNC01000033.1"/>
</dbReference>
<dbReference type="AlphaFoldDB" id="A0A4R2N548"/>
<dbReference type="PANTHER" id="PTHR30055:SF226">
    <property type="entry name" value="HTH-TYPE TRANSCRIPTIONAL REGULATOR PKSA"/>
    <property type="match status" value="1"/>
</dbReference>
<feature type="domain" description="HTH tetR-type" evidence="3">
    <location>
        <begin position="14"/>
        <end position="74"/>
    </location>
</feature>
<dbReference type="PROSITE" id="PS50977">
    <property type="entry name" value="HTH_TETR_2"/>
    <property type="match status" value="1"/>
</dbReference>
<organism evidence="4 5">
    <name type="scientific">Simplicispira metamorpha</name>
    <dbReference type="NCBI Taxonomy" id="80881"/>
    <lineage>
        <taxon>Bacteria</taxon>
        <taxon>Pseudomonadati</taxon>
        <taxon>Pseudomonadota</taxon>
        <taxon>Betaproteobacteria</taxon>
        <taxon>Burkholderiales</taxon>
        <taxon>Comamonadaceae</taxon>
        <taxon>Simplicispira</taxon>
    </lineage>
</organism>
<reference evidence="4 5" key="1">
    <citation type="submission" date="2019-03" db="EMBL/GenBank/DDBJ databases">
        <title>Genomic Encyclopedia of Type Strains, Phase IV (KMG-IV): sequencing the most valuable type-strain genomes for metagenomic binning, comparative biology and taxonomic classification.</title>
        <authorList>
            <person name="Goeker M."/>
        </authorList>
    </citation>
    <scope>NUCLEOTIDE SEQUENCE [LARGE SCALE GENOMIC DNA]</scope>
    <source>
        <strain evidence="4 5">DSM 1837</strain>
    </source>
</reference>
<dbReference type="GO" id="GO:0000976">
    <property type="term" value="F:transcription cis-regulatory region binding"/>
    <property type="evidence" value="ECO:0007669"/>
    <property type="project" value="TreeGrafter"/>
</dbReference>
<evidence type="ECO:0000256" key="1">
    <source>
        <dbReference type="ARBA" id="ARBA00023125"/>
    </source>
</evidence>
<proteinExistence type="predicted"/>
<evidence type="ECO:0000256" key="2">
    <source>
        <dbReference type="PROSITE-ProRule" id="PRU00335"/>
    </source>
</evidence>
<evidence type="ECO:0000313" key="5">
    <source>
        <dbReference type="Proteomes" id="UP000295182"/>
    </source>
</evidence>
<dbReference type="Gene3D" id="1.10.10.60">
    <property type="entry name" value="Homeodomain-like"/>
    <property type="match status" value="1"/>
</dbReference>
<dbReference type="OrthoDB" id="8535430at2"/>
<feature type="DNA-binding region" description="H-T-H motif" evidence="2">
    <location>
        <begin position="37"/>
        <end position="56"/>
    </location>
</feature>
<name>A0A4R2N548_9BURK</name>
<dbReference type="PANTHER" id="PTHR30055">
    <property type="entry name" value="HTH-TYPE TRANSCRIPTIONAL REGULATOR RUTR"/>
    <property type="match status" value="1"/>
</dbReference>
<evidence type="ECO:0000259" key="3">
    <source>
        <dbReference type="PROSITE" id="PS50977"/>
    </source>
</evidence>
<dbReference type="Gene3D" id="1.10.357.10">
    <property type="entry name" value="Tetracycline Repressor, domain 2"/>
    <property type="match status" value="1"/>
</dbReference>
<dbReference type="Proteomes" id="UP000295182">
    <property type="component" value="Unassembled WGS sequence"/>
</dbReference>
<keyword evidence="1 2" id="KW-0238">DNA-binding</keyword>
<dbReference type="InterPro" id="IPR050109">
    <property type="entry name" value="HTH-type_TetR-like_transc_reg"/>
</dbReference>
<comment type="caution">
    <text evidence="4">The sequence shown here is derived from an EMBL/GenBank/DDBJ whole genome shotgun (WGS) entry which is preliminary data.</text>
</comment>
<evidence type="ECO:0000313" key="4">
    <source>
        <dbReference type="EMBL" id="TCP15954.1"/>
    </source>
</evidence>
<dbReference type="EMBL" id="SLXH01000022">
    <property type="protein sequence ID" value="TCP15954.1"/>
    <property type="molecule type" value="Genomic_DNA"/>
</dbReference>